<organism evidence="1 2">
    <name type="scientific">Staphylococcus marylandisciuri</name>
    <dbReference type="NCBI Taxonomy" id="2981529"/>
    <lineage>
        <taxon>Bacteria</taxon>
        <taxon>Bacillati</taxon>
        <taxon>Bacillota</taxon>
        <taxon>Bacilli</taxon>
        <taxon>Bacillales</taxon>
        <taxon>Staphylococcaceae</taxon>
        <taxon>Staphylococcus</taxon>
    </lineage>
</organism>
<sequence length="135" mass="15994">MIPEQYKNETDYRKIPREYLSSQIPQGRGMVKWAPFATLPEQFERIHEYILDQDKIQRPTLSDDQLSELNLKMHQALHDETPVLMEYYMDGAIHSIEIYILDIDMLNMSLKGRNYFSNESLTLSLFDITHIELLN</sequence>
<dbReference type="PANTHER" id="PTHR40051:SF1">
    <property type="entry name" value="YOLD-LIKE FAMILY PROTEIN"/>
    <property type="match status" value="1"/>
</dbReference>
<dbReference type="RefSeq" id="WP_262855724.1">
    <property type="nucleotide sequence ID" value="NZ_JAOPKZ010000008.1"/>
</dbReference>
<dbReference type="EMBL" id="JAOPKZ010000008">
    <property type="protein sequence ID" value="MCU5746185.1"/>
    <property type="molecule type" value="Genomic_DNA"/>
</dbReference>
<dbReference type="InterPro" id="IPR014962">
    <property type="entry name" value="YolD"/>
</dbReference>
<accession>A0ABT2QQC0</accession>
<dbReference type="Pfam" id="PF08863">
    <property type="entry name" value="YolD"/>
    <property type="match status" value="1"/>
</dbReference>
<proteinExistence type="predicted"/>
<evidence type="ECO:0000313" key="1">
    <source>
        <dbReference type="EMBL" id="MCU5746185.1"/>
    </source>
</evidence>
<reference evidence="1 2" key="1">
    <citation type="journal article" date="2023" name="Int. J. Syst. Evol. Microbiol.">
        <title>Streptococcus sciuri sp. nov., Staphylococcus marylandisciuri sp. nov. and Staphylococcus americanisciuri sp. nov., isolated from faeces of eastern grey squirrel (Sciurus carolinensis).</title>
        <authorList>
            <person name="Volokhov D.V."/>
            <person name="Zagorodnyaya T.A."/>
            <person name="Furtak V.A."/>
            <person name="Nattanmai G."/>
            <person name="Randall L."/>
            <person name="Jose S."/>
            <person name="Gao Y."/>
            <person name="Eisenberg T."/>
            <person name="Delmonte P."/>
            <person name="Blom J."/>
            <person name="Mitchell K.K."/>
        </authorList>
    </citation>
    <scope>NUCLEOTIDE SEQUENCE [LARGE SCALE GENOMIC DNA]</scope>
    <source>
        <strain evidence="1 2">SQ8-PEA</strain>
    </source>
</reference>
<comment type="caution">
    <text evidence="1">The sequence shown here is derived from an EMBL/GenBank/DDBJ whole genome shotgun (WGS) entry which is preliminary data.</text>
</comment>
<gene>
    <name evidence="1" type="ORF">N9R04_05555</name>
</gene>
<name>A0ABT2QQC0_9STAP</name>
<protein>
    <submittedName>
        <fullName evidence="1">YolD-like family protein</fullName>
    </submittedName>
</protein>
<keyword evidence="2" id="KW-1185">Reference proteome</keyword>
<dbReference type="PANTHER" id="PTHR40051">
    <property type="entry name" value="IG HYPOTHETICAL 15966"/>
    <property type="match status" value="1"/>
</dbReference>
<dbReference type="Proteomes" id="UP001209553">
    <property type="component" value="Unassembled WGS sequence"/>
</dbReference>
<evidence type="ECO:0000313" key="2">
    <source>
        <dbReference type="Proteomes" id="UP001209553"/>
    </source>
</evidence>